<feature type="chain" id="PRO_5040875183" description="TrbL/VirB6 plasmid conjugal transfer protein" evidence="3">
    <location>
        <begin position="24"/>
        <end position="494"/>
    </location>
</feature>
<keyword evidence="2" id="KW-0472">Membrane</keyword>
<accession>A0A9X2E7L5</accession>
<evidence type="ECO:0008006" key="6">
    <source>
        <dbReference type="Google" id="ProtNLM"/>
    </source>
</evidence>
<dbReference type="RefSeq" id="WP_251912521.1">
    <property type="nucleotide sequence ID" value="NZ_JAMRXG010000005.1"/>
</dbReference>
<evidence type="ECO:0000313" key="4">
    <source>
        <dbReference type="EMBL" id="MCM6774693.1"/>
    </source>
</evidence>
<sequence length="494" mass="50120">MVRRILTILAVVFTVMIATPTVAYGQTYGYDQTCNEIHDSLDGLGLPGISLGDAASAACKASNAATHPGEAAGAVRDKAWDSTFGKVVDSLMNGLGQALILALTFWMKVPNERISDGGALFGKINDYTYQAQILLLMVSVILSGMRLAQARRGAVLSEAEESFRMFARVVFSSWMLGAVIVAGAQAADRFSQWVIEDASNGNAQNIAELLVKTSKLQAFSPGLVLIIAIVGLLGALGQIVLAIVRQGLLVVAAGMLPLAAAASGTNTGRQSYGKLLAWIIAFLLWKPVAAIVYMIAFIAVGETDETTSTAGLPDADQAQRMLVAIVLLSSVAFVLPALMRLVAPTVAMIGTGASGLGATGGVLLGAAALGAVGTKAVGVRGAAATGAPGYVGRGGYPRPPGGAGGAMRGPGGRPVPPPTGPGGGRVGAGVPPVRPTSPAGSGAAPSGPARMMNRITTARAAGASLGRAESAMGDVAGDRWANRAPDLGRSTIPR</sequence>
<keyword evidence="2" id="KW-1133">Transmembrane helix</keyword>
<keyword evidence="5" id="KW-1185">Reference proteome</keyword>
<keyword evidence="2" id="KW-0812">Transmembrane</keyword>
<feature type="transmembrane region" description="Helical" evidence="2">
    <location>
        <begin position="169"/>
        <end position="187"/>
    </location>
</feature>
<feature type="transmembrane region" description="Helical" evidence="2">
    <location>
        <begin position="218"/>
        <end position="236"/>
    </location>
</feature>
<feature type="region of interest" description="Disordered" evidence="1">
    <location>
        <begin position="389"/>
        <end position="449"/>
    </location>
</feature>
<gene>
    <name evidence="4" type="ORF">NDR86_14540</name>
</gene>
<feature type="signal peptide" evidence="3">
    <location>
        <begin position="1"/>
        <end position="23"/>
    </location>
</feature>
<evidence type="ECO:0000256" key="1">
    <source>
        <dbReference type="SAM" id="MobiDB-lite"/>
    </source>
</evidence>
<feature type="transmembrane region" description="Helical" evidence="2">
    <location>
        <begin position="349"/>
        <end position="372"/>
    </location>
</feature>
<evidence type="ECO:0000256" key="3">
    <source>
        <dbReference type="SAM" id="SignalP"/>
    </source>
</evidence>
<feature type="compositionally biased region" description="Low complexity" evidence="1">
    <location>
        <begin position="437"/>
        <end position="449"/>
    </location>
</feature>
<feature type="compositionally biased region" description="Gly residues" evidence="1">
    <location>
        <begin position="389"/>
        <end position="412"/>
    </location>
</feature>
<feature type="transmembrane region" description="Helical" evidence="2">
    <location>
        <begin position="275"/>
        <end position="300"/>
    </location>
</feature>
<name>A0A9X2E7L5_9NOCA</name>
<organism evidence="4 5">
    <name type="scientific">Nocardia pulmonis</name>
    <dbReference type="NCBI Taxonomy" id="2951408"/>
    <lineage>
        <taxon>Bacteria</taxon>
        <taxon>Bacillati</taxon>
        <taxon>Actinomycetota</taxon>
        <taxon>Actinomycetes</taxon>
        <taxon>Mycobacteriales</taxon>
        <taxon>Nocardiaceae</taxon>
        <taxon>Nocardia</taxon>
    </lineage>
</organism>
<feature type="transmembrane region" description="Helical" evidence="2">
    <location>
        <begin position="129"/>
        <end position="148"/>
    </location>
</feature>
<comment type="caution">
    <text evidence="4">The sequence shown here is derived from an EMBL/GenBank/DDBJ whole genome shotgun (WGS) entry which is preliminary data.</text>
</comment>
<feature type="transmembrane region" description="Helical" evidence="2">
    <location>
        <begin position="321"/>
        <end position="343"/>
    </location>
</feature>
<proteinExistence type="predicted"/>
<dbReference type="EMBL" id="JAMRXG010000005">
    <property type="protein sequence ID" value="MCM6774693.1"/>
    <property type="molecule type" value="Genomic_DNA"/>
</dbReference>
<protein>
    <recommendedName>
        <fullName evidence="6">TrbL/VirB6 plasmid conjugal transfer protein</fullName>
    </recommendedName>
</protein>
<dbReference type="AlphaFoldDB" id="A0A9X2E7L5"/>
<reference evidence="4" key="1">
    <citation type="submission" date="2022-06" db="EMBL/GenBank/DDBJ databases">
        <title>Novel species in genus nocardia.</title>
        <authorList>
            <person name="Li F."/>
        </authorList>
    </citation>
    <scope>NUCLEOTIDE SEQUENCE</scope>
    <source>
        <strain evidence="4">CDC141</strain>
    </source>
</reference>
<feature type="transmembrane region" description="Helical" evidence="2">
    <location>
        <begin position="243"/>
        <end position="263"/>
    </location>
</feature>
<evidence type="ECO:0000313" key="5">
    <source>
        <dbReference type="Proteomes" id="UP001139157"/>
    </source>
</evidence>
<feature type="region of interest" description="Disordered" evidence="1">
    <location>
        <begin position="467"/>
        <end position="494"/>
    </location>
</feature>
<evidence type="ECO:0000256" key="2">
    <source>
        <dbReference type="SAM" id="Phobius"/>
    </source>
</evidence>
<dbReference type="Proteomes" id="UP001139157">
    <property type="component" value="Unassembled WGS sequence"/>
</dbReference>
<keyword evidence="3" id="KW-0732">Signal</keyword>